<keyword evidence="4 5" id="KW-0560">Oxidoreductase</keyword>
<keyword evidence="2 5" id="KW-0285">Flavoprotein</keyword>
<reference evidence="8" key="1">
    <citation type="journal article" date="2019" name="Int. J. Syst. Evol. Microbiol.">
        <title>The Global Catalogue of Microorganisms (GCM) 10K type strain sequencing project: providing services to taxonomists for standard genome sequencing and annotation.</title>
        <authorList>
            <consortium name="The Broad Institute Genomics Platform"/>
            <consortium name="The Broad Institute Genome Sequencing Center for Infectious Disease"/>
            <person name="Wu L."/>
            <person name="Ma J."/>
        </authorList>
    </citation>
    <scope>NUCLEOTIDE SEQUENCE [LARGE SCALE GENOMIC DNA]</scope>
    <source>
        <strain evidence="8">CGMCC 1.15790</strain>
    </source>
</reference>
<dbReference type="InterPro" id="IPR000415">
    <property type="entry name" value="Nitroreductase-like"/>
</dbReference>
<name>A0ABW0U5T2_9BACI</name>
<evidence type="ECO:0000313" key="7">
    <source>
        <dbReference type="EMBL" id="MFC5628867.1"/>
    </source>
</evidence>
<keyword evidence="8" id="KW-1185">Reference proteome</keyword>
<dbReference type="InterPro" id="IPR016446">
    <property type="entry name" value="Flavin_OxRdtase_Frp"/>
</dbReference>
<evidence type="ECO:0000256" key="2">
    <source>
        <dbReference type="ARBA" id="ARBA00022630"/>
    </source>
</evidence>
<dbReference type="Pfam" id="PF00881">
    <property type="entry name" value="Nitroreductase"/>
    <property type="match status" value="1"/>
</dbReference>
<dbReference type="PANTHER" id="PTHR43425:SF2">
    <property type="entry name" value="OXYGEN-INSENSITIVE NADPH NITROREDUCTASE"/>
    <property type="match status" value="1"/>
</dbReference>
<protein>
    <submittedName>
        <fullName evidence="7">NADPH-dependent oxidoreductase</fullName>
    </submittedName>
</protein>
<proteinExistence type="inferred from homology"/>
<dbReference type="EMBL" id="JBHSPF010000036">
    <property type="protein sequence ID" value="MFC5628867.1"/>
    <property type="molecule type" value="Genomic_DNA"/>
</dbReference>
<dbReference type="PANTHER" id="PTHR43425">
    <property type="entry name" value="OXYGEN-INSENSITIVE NADPH NITROREDUCTASE"/>
    <property type="match status" value="1"/>
</dbReference>
<evidence type="ECO:0000256" key="5">
    <source>
        <dbReference type="PIRNR" id="PIRNR005426"/>
    </source>
</evidence>
<evidence type="ECO:0000256" key="3">
    <source>
        <dbReference type="ARBA" id="ARBA00022643"/>
    </source>
</evidence>
<keyword evidence="3 5" id="KW-0288">FMN</keyword>
<organism evidence="7 8">
    <name type="scientific">Aliibacillus thermotolerans</name>
    <dbReference type="NCBI Taxonomy" id="1834418"/>
    <lineage>
        <taxon>Bacteria</taxon>
        <taxon>Bacillati</taxon>
        <taxon>Bacillota</taxon>
        <taxon>Bacilli</taxon>
        <taxon>Bacillales</taxon>
        <taxon>Bacillaceae</taxon>
        <taxon>Aliibacillus</taxon>
    </lineage>
</organism>
<feature type="domain" description="Nitroreductase" evidence="6">
    <location>
        <begin position="9"/>
        <end position="164"/>
    </location>
</feature>
<comment type="caution">
    <text evidence="7">The sequence shown here is derived from an EMBL/GenBank/DDBJ whole genome shotgun (WGS) entry which is preliminary data.</text>
</comment>
<dbReference type="SUPFAM" id="SSF55469">
    <property type="entry name" value="FMN-dependent nitroreductase-like"/>
    <property type="match status" value="1"/>
</dbReference>
<evidence type="ECO:0000313" key="8">
    <source>
        <dbReference type="Proteomes" id="UP001596143"/>
    </source>
</evidence>
<dbReference type="RefSeq" id="WP_270897892.1">
    <property type="nucleotide sequence ID" value="NZ_JBHSPF010000036.1"/>
</dbReference>
<evidence type="ECO:0000256" key="1">
    <source>
        <dbReference type="ARBA" id="ARBA00008366"/>
    </source>
</evidence>
<dbReference type="CDD" id="cd02146">
    <property type="entry name" value="NfsA-like"/>
    <property type="match status" value="1"/>
</dbReference>
<keyword evidence="5" id="KW-0521">NADP</keyword>
<evidence type="ECO:0000259" key="6">
    <source>
        <dbReference type="Pfam" id="PF00881"/>
    </source>
</evidence>
<accession>A0ABW0U5T2</accession>
<dbReference type="InterPro" id="IPR029479">
    <property type="entry name" value="Nitroreductase"/>
</dbReference>
<dbReference type="PIRSF" id="PIRSF005426">
    <property type="entry name" value="Frp"/>
    <property type="match status" value="1"/>
</dbReference>
<sequence length="245" mass="27763">MNEVTQLLQSHRSFRSYKNKPVDEKQLDQIIRSVQASPNWINGQHYSIVAVKDENRKKKLAELCGNQKHIEEAPVFLIFCADFYRTNIACEMEGKTINVTDDIDTLIVSVTDVGIALGTAVVAAESFGLGTVPIGGIRRNALEVIDLLGLPEYVIPISGLCVGHPDEDPGQKPRLPKEAVYHEEYYNRELQPLLEEYNNTYSRYLQERSQNNRVGTWTARVASFFSKPYYQGIVDMLKKQKLLGK</sequence>
<comment type="similarity">
    <text evidence="1 5">Belongs to the flavin oxidoreductase frp family.</text>
</comment>
<dbReference type="Proteomes" id="UP001596143">
    <property type="component" value="Unassembled WGS sequence"/>
</dbReference>
<evidence type="ECO:0000256" key="4">
    <source>
        <dbReference type="ARBA" id="ARBA00023002"/>
    </source>
</evidence>
<dbReference type="Gene3D" id="3.40.109.10">
    <property type="entry name" value="NADH Oxidase"/>
    <property type="match status" value="1"/>
</dbReference>
<gene>
    <name evidence="7" type="ORF">ACFPTR_08265</name>
</gene>